<accession>B3RTZ0</accession>
<name>B3RTZ0_TRIAD</name>
<evidence type="ECO:0000256" key="1">
    <source>
        <dbReference type="ARBA" id="ARBA00006233"/>
    </source>
</evidence>
<evidence type="ECO:0000259" key="4">
    <source>
        <dbReference type="PROSITE" id="PS51729"/>
    </source>
</evidence>
<dbReference type="InParanoid" id="B3RTZ0"/>
<comment type="similarity">
    <text evidence="1">Belongs to the NATD1 family.</text>
</comment>
<sequence>MVFREPLASAITSKATRLGTIHCHCVQKFADESISSLLSKDGVGLVSNWAEKANPIATQLLTKKSIYTWSKGLQCNILNDKAVLQYSLAQNEGVIDMLHTGVPPRFRGMGVAKLLAQTAFDYALQNRFKMKLSCWYLAEYLQKNPKREYEELVLK</sequence>
<dbReference type="InterPro" id="IPR016181">
    <property type="entry name" value="Acyl_CoA_acyltransferase"/>
</dbReference>
<dbReference type="InterPro" id="IPR031165">
    <property type="entry name" value="GNAT_YJDJ"/>
</dbReference>
<dbReference type="CDD" id="cd04301">
    <property type="entry name" value="NAT_SF"/>
    <property type="match status" value="1"/>
</dbReference>
<protein>
    <recommendedName>
        <fullName evidence="2">Protein NATD1</fullName>
    </recommendedName>
    <alternativeName>
        <fullName evidence="3">N-acetyltransferase domain-containing protein 1</fullName>
    </alternativeName>
</protein>
<evidence type="ECO:0000313" key="5">
    <source>
        <dbReference type="EMBL" id="EDV26219.1"/>
    </source>
</evidence>
<dbReference type="AlphaFoldDB" id="B3RTZ0"/>
<keyword evidence="6" id="KW-1185">Reference proteome</keyword>
<dbReference type="PANTHER" id="PTHR31435:SF9">
    <property type="entry name" value="PROTEIN NATD1"/>
    <property type="match status" value="1"/>
</dbReference>
<dbReference type="PhylomeDB" id="B3RTZ0"/>
<dbReference type="eggNOG" id="ENOG502S2NM">
    <property type="taxonomic scope" value="Eukaryota"/>
</dbReference>
<dbReference type="Proteomes" id="UP000009022">
    <property type="component" value="Unassembled WGS sequence"/>
</dbReference>
<organism evidence="5 6">
    <name type="scientific">Trichoplax adhaerens</name>
    <name type="common">Trichoplax reptans</name>
    <dbReference type="NCBI Taxonomy" id="10228"/>
    <lineage>
        <taxon>Eukaryota</taxon>
        <taxon>Metazoa</taxon>
        <taxon>Placozoa</taxon>
        <taxon>Uniplacotomia</taxon>
        <taxon>Trichoplacea</taxon>
        <taxon>Trichoplacidae</taxon>
        <taxon>Trichoplax</taxon>
    </lineage>
</organism>
<dbReference type="EMBL" id="DS985244">
    <property type="protein sequence ID" value="EDV26219.1"/>
    <property type="molecule type" value="Genomic_DNA"/>
</dbReference>
<dbReference type="Pfam" id="PF14542">
    <property type="entry name" value="Acetyltransf_CG"/>
    <property type="match status" value="1"/>
</dbReference>
<evidence type="ECO:0000256" key="3">
    <source>
        <dbReference type="ARBA" id="ARBA00031876"/>
    </source>
</evidence>
<dbReference type="RefSeq" id="XP_002112252.1">
    <property type="nucleotide sequence ID" value="XM_002112216.1"/>
</dbReference>
<dbReference type="SUPFAM" id="SSF55729">
    <property type="entry name" value="Acyl-CoA N-acyltransferases (Nat)"/>
    <property type="match status" value="1"/>
</dbReference>
<dbReference type="Gene3D" id="3.40.630.30">
    <property type="match status" value="1"/>
</dbReference>
<dbReference type="CTD" id="6752956"/>
<dbReference type="KEGG" id="tad:TRIADDRAFT_56094"/>
<evidence type="ECO:0000313" key="6">
    <source>
        <dbReference type="Proteomes" id="UP000009022"/>
    </source>
</evidence>
<dbReference type="HOGENOM" id="CLU_1697781_0_0_1"/>
<dbReference type="OrthoDB" id="74247at2759"/>
<dbReference type="PROSITE" id="PS51729">
    <property type="entry name" value="GNAT_YJDJ"/>
    <property type="match status" value="1"/>
</dbReference>
<proteinExistence type="inferred from homology"/>
<dbReference type="InterPro" id="IPR045057">
    <property type="entry name" value="Gcn5-rel_NAT"/>
</dbReference>
<dbReference type="PANTHER" id="PTHR31435">
    <property type="entry name" value="PROTEIN NATD1"/>
    <property type="match status" value="1"/>
</dbReference>
<evidence type="ECO:0000256" key="2">
    <source>
        <dbReference type="ARBA" id="ARBA00020243"/>
    </source>
</evidence>
<gene>
    <name evidence="5" type="ORF">TRIADDRAFT_56094</name>
</gene>
<feature type="domain" description="N-acetyltransferase" evidence="4">
    <location>
        <begin position="58"/>
        <end position="154"/>
    </location>
</feature>
<reference evidence="5 6" key="1">
    <citation type="journal article" date="2008" name="Nature">
        <title>The Trichoplax genome and the nature of placozoans.</title>
        <authorList>
            <person name="Srivastava M."/>
            <person name="Begovic E."/>
            <person name="Chapman J."/>
            <person name="Putnam N.H."/>
            <person name="Hellsten U."/>
            <person name="Kawashima T."/>
            <person name="Kuo A."/>
            <person name="Mitros T."/>
            <person name="Salamov A."/>
            <person name="Carpenter M.L."/>
            <person name="Signorovitch A.Y."/>
            <person name="Moreno M.A."/>
            <person name="Kamm K."/>
            <person name="Grimwood J."/>
            <person name="Schmutz J."/>
            <person name="Shapiro H."/>
            <person name="Grigoriev I.V."/>
            <person name="Buss L.W."/>
            <person name="Schierwater B."/>
            <person name="Dellaporta S.L."/>
            <person name="Rokhsar D.S."/>
        </authorList>
    </citation>
    <scope>NUCLEOTIDE SEQUENCE [LARGE SCALE GENOMIC DNA]</scope>
    <source>
        <strain evidence="5 6">Grell-BS-1999</strain>
    </source>
</reference>
<dbReference type="GeneID" id="6752956"/>